<dbReference type="EMBL" id="JAOL01000097">
    <property type="protein sequence ID" value="EUA90896.1"/>
    <property type="molecule type" value="Genomic_DNA"/>
</dbReference>
<accession>A0ABN0R1Q8</accession>
<proteinExistence type="predicted"/>
<sequence>MTKRSGTEPLAVVCEFADACVPVVKVIAPGLPASIASPMRTPLQEHQ</sequence>
<gene>
    <name evidence="1" type="ORF">I551_2693</name>
</gene>
<dbReference type="Proteomes" id="UP000020681">
    <property type="component" value="Unassembled WGS sequence"/>
</dbReference>
<protein>
    <submittedName>
        <fullName evidence="1">Uncharacterized protein</fullName>
    </submittedName>
</protein>
<keyword evidence="2" id="KW-1185">Reference proteome</keyword>
<comment type="caution">
    <text evidence="1">The sequence shown here is derived from an EMBL/GenBank/DDBJ whole genome shotgun (WGS) entry which is preliminary data.</text>
</comment>
<organism evidence="1 2">
    <name type="scientific">Mycobacterium ulcerans str. Harvey</name>
    <dbReference type="NCBI Taxonomy" id="1299332"/>
    <lineage>
        <taxon>Bacteria</taxon>
        <taxon>Bacillati</taxon>
        <taxon>Actinomycetota</taxon>
        <taxon>Actinomycetes</taxon>
        <taxon>Mycobacteriales</taxon>
        <taxon>Mycobacteriaceae</taxon>
        <taxon>Mycobacterium</taxon>
        <taxon>Mycobacterium ulcerans group</taxon>
    </lineage>
</organism>
<name>A0ABN0R1Q8_MYCUL</name>
<evidence type="ECO:0000313" key="2">
    <source>
        <dbReference type="Proteomes" id="UP000020681"/>
    </source>
</evidence>
<reference evidence="1 2" key="1">
    <citation type="submission" date="2014-01" db="EMBL/GenBank/DDBJ databases">
        <authorList>
            <person name="Dobos K."/>
            <person name="Lenaerts A."/>
            <person name="Ordway D."/>
            <person name="DeGroote M.A."/>
            <person name="Parker T."/>
            <person name="Sizemore C."/>
            <person name="Tallon L.J."/>
            <person name="Sadzewicz L.K."/>
            <person name="Sengamalay N."/>
            <person name="Fraser C.M."/>
            <person name="Hine E."/>
            <person name="Shefchek K.A."/>
            <person name="Das S.P."/>
            <person name="Tettelin H."/>
        </authorList>
    </citation>
    <scope>NUCLEOTIDE SEQUENCE [LARGE SCALE GENOMIC DNA]</scope>
    <source>
        <strain evidence="1 2">Harvey</strain>
    </source>
</reference>
<evidence type="ECO:0000313" key="1">
    <source>
        <dbReference type="EMBL" id="EUA90896.1"/>
    </source>
</evidence>